<reference evidence="1" key="1">
    <citation type="submission" date="2022-11" db="EMBL/GenBank/DDBJ databases">
        <authorList>
            <person name="Petersen C."/>
        </authorList>
    </citation>
    <scope>NUCLEOTIDE SEQUENCE</scope>
    <source>
        <strain evidence="1">IBT 16849</strain>
    </source>
</reference>
<keyword evidence="2" id="KW-1185">Reference proteome</keyword>
<name>A0A9W9MFV8_9EURO</name>
<reference evidence="1" key="2">
    <citation type="journal article" date="2023" name="IMA Fungus">
        <title>Comparative genomic study of the Penicillium genus elucidates a diverse pangenome and 15 lateral gene transfer events.</title>
        <authorList>
            <person name="Petersen C."/>
            <person name="Sorensen T."/>
            <person name="Nielsen M.R."/>
            <person name="Sondergaard T.E."/>
            <person name="Sorensen J.L."/>
            <person name="Fitzpatrick D.A."/>
            <person name="Frisvad J.C."/>
            <person name="Nielsen K.L."/>
        </authorList>
    </citation>
    <scope>NUCLEOTIDE SEQUENCE</scope>
    <source>
        <strain evidence="1">IBT 16849</strain>
    </source>
</reference>
<dbReference type="PANTHER" id="PTHR42354">
    <property type="entry name" value="C2H2-TYPE DOMAIN-CONTAINING PROTEIN"/>
    <property type="match status" value="1"/>
</dbReference>
<dbReference type="AlphaFoldDB" id="A0A9W9MFV8"/>
<evidence type="ECO:0000313" key="1">
    <source>
        <dbReference type="EMBL" id="KAJ5199447.1"/>
    </source>
</evidence>
<comment type="caution">
    <text evidence="1">The sequence shown here is derived from an EMBL/GenBank/DDBJ whole genome shotgun (WGS) entry which is preliminary data.</text>
</comment>
<sequence>MSGLEIIALIPAIISAFGTISLEYRDWRKRREDRRNKDKNVALQKLLAGNGETVQNEYDEDLRLLGPVFQRGDSTGRESLMHHLIILQSTVISLMRDRHNDISYLSHPNHDAINNTTKSTRNGIVNTLSDQYQRLAQARPIGRLPAPATSSSSNCFNTLSYATFNTIHNRYKCDDCGWGETYSKTTADVKTKDGQLLDLKTALALFHHREPYRQEKNVFRCYLCEETINLPTGMKGWWSVSLESGSERYVLLKELEKHVRKNHYFEELA</sequence>
<proteinExistence type="predicted"/>
<organism evidence="1 2">
    <name type="scientific">Penicillium cf. griseofulvum</name>
    <dbReference type="NCBI Taxonomy" id="2972120"/>
    <lineage>
        <taxon>Eukaryota</taxon>
        <taxon>Fungi</taxon>
        <taxon>Dikarya</taxon>
        <taxon>Ascomycota</taxon>
        <taxon>Pezizomycotina</taxon>
        <taxon>Eurotiomycetes</taxon>
        <taxon>Eurotiomycetidae</taxon>
        <taxon>Eurotiales</taxon>
        <taxon>Aspergillaceae</taxon>
        <taxon>Penicillium</taxon>
    </lineage>
</organism>
<dbReference type="PANTHER" id="PTHR42354:SF1">
    <property type="entry name" value="C2H2-TYPE DOMAIN-CONTAINING PROTEIN"/>
    <property type="match status" value="1"/>
</dbReference>
<dbReference type="OrthoDB" id="5309037at2759"/>
<gene>
    <name evidence="1" type="ORF">N7472_004651</name>
</gene>
<protein>
    <submittedName>
        <fullName evidence="1">Uncharacterized protein</fullName>
    </submittedName>
</protein>
<dbReference type="EMBL" id="JAPQKP010000003">
    <property type="protein sequence ID" value="KAJ5199447.1"/>
    <property type="molecule type" value="Genomic_DNA"/>
</dbReference>
<accession>A0A9W9MFV8</accession>
<dbReference type="Proteomes" id="UP001150879">
    <property type="component" value="Unassembled WGS sequence"/>
</dbReference>
<evidence type="ECO:0000313" key="2">
    <source>
        <dbReference type="Proteomes" id="UP001150879"/>
    </source>
</evidence>